<evidence type="ECO:0000256" key="1">
    <source>
        <dbReference type="SAM" id="MobiDB-lite"/>
    </source>
</evidence>
<evidence type="ECO:0000313" key="3">
    <source>
        <dbReference type="Proteomes" id="UP001152759"/>
    </source>
</evidence>
<organism evidence="2 3">
    <name type="scientific">Bemisia tabaci</name>
    <name type="common">Sweetpotato whitefly</name>
    <name type="synonym">Aleurodes tabaci</name>
    <dbReference type="NCBI Taxonomy" id="7038"/>
    <lineage>
        <taxon>Eukaryota</taxon>
        <taxon>Metazoa</taxon>
        <taxon>Ecdysozoa</taxon>
        <taxon>Arthropoda</taxon>
        <taxon>Hexapoda</taxon>
        <taxon>Insecta</taxon>
        <taxon>Pterygota</taxon>
        <taxon>Neoptera</taxon>
        <taxon>Paraneoptera</taxon>
        <taxon>Hemiptera</taxon>
        <taxon>Sternorrhyncha</taxon>
        <taxon>Aleyrodoidea</taxon>
        <taxon>Aleyrodidae</taxon>
        <taxon>Aleyrodinae</taxon>
        <taxon>Bemisia</taxon>
    </lineage>
</organism>
<keyword evidence="3" id="KW-1185">Reference proteome</keyword>
<dbReference type="EMBL" id="OU963868">
    <property type="protein sequence ID" value="CAH0393385.1"/>
    <property type="molecule type" value="Genomic_DNA"/>
</dbReference>
<protein>
    <submittedName>
        <fullName evidence="2">Uncharacterized protein</fullName>
    </submittedName>
</protein>
<name>A0A9P0F5Y1_BEMTA</name>
<feature type="region of interest" description="Disordered" evidence="1">
    <location>
        <begin position="78"/>
        <end position="120"/>
    </location>
</feature>
<reference evidence="2" key="1">
    <citation type="submission" date="2021-12" db="EMBL/GenBank/DDBJ databases">
        <authorList>
            <person name="King R."/>
        </authorList>
    </citation>
    <scope>NUCLEOTIDE SEQUENCE</scope>
</reference>
<gene>
    <name evidence="2" type="ORF">BEMITA_LOCUS11795</name>
</gene>
<evidence type="ECO:0000313" key="2">
    <source>
        <dbReference type="EMBL" id="CAH0393385.1"/>
    </source>
</evidence>
<dbReference type="AlphaFoldDB" id="A0A9P0F5Y1"/>
<accession>A0A9P0F5Y1</accession>
<proteinExistence type="predicted"/>
<sequence>MFRLSCVKRVKLSESGGKMQNLVRLTLIAACLCAATGTPLPAPSPVARRADRSDQSEAYAASEDHLFNDEGFPLRASARIGDAGSNPDSESRGFAGHRGQYKGYRRPASPVPAELRAGDQPPFNDPFSGFFFDMQDMMKILRDQMSVVLSRVPPKSMNGDDGPLSFVPSDVRNQTTTKVDNKQQADSLLKAESRWENEIDNRIDSYQPYTDYQPYYNTYRPTGNYYEPQRTRQPIYNHQPGFNAHGPRYFTSRPVYNTNSPNYKSYQQDFNSYRPNFNSFDSNNNQFVDLSGDTKVNDFMAAQQQAGLIMADPDAEIIDIHKRPVPKFQYPQYNYRNY</sequence>
<dbReference type="Proteomes" id="UP001152759">
    <property type="component" value="Chromosome 7"/>
</dbReference>